<evidence type="ECO:0000256" key="3">
    <source>
        <dbReference type="ARBA" id="ARBA00023015"/>
    </source>
</evidence>
<feature type="domain" description="HTH gntR-type" evidence="6">
    <location>
        <begin position="22"/>
        <end position="90"/>
    </location>
</feature>
<dbReference type="InterPro" id="IPR051446">
    <property type="entry name" value="HTH_trans_reg/aminotransferase"/>
</dbReference>
<keyword evidence="2" id="KW-0663">Pyridoxal phosphate</keyword>
<dbReference type="InterPro" id="IPR015422">
    <property type="entry name" value="PyrdxlP-dep_Trfase_small"/>
</dbReference>
<keyword evidence="5" id="KW-0804">Transcription</keyword>
<proteinExistence type="inferred from homology"/>
<dbReference type="Pfam" id="PF00155">
    <property type="entry name" value="Aminotran_1_2"/>
    <property type="match status" value="1"/>
</dbReference>
<dbReference type="Gene3D" id="3.40.640.10">
    <property type="entry name" value="Type I PLP-dependent aspartate aminotransferase-like (Major domain)"/>
    <property type="match status" value="1"/>
</dbReference>
<dbReference type="GO" id="GO:0003700">
    <property type="term" value="F:DNA-binding transcription factor activity"/>
    <property type="evidence" value="ECO:0007669"/>
    <property type="project" value="InterPro"/>
</dbReference>
<dbReference type="InterPro" id="IPR004839">
    <property type="entry name" value="Aminotransferase_I/II_large"/>
</dbReference>
<dbReference type="CDD" id="cd07377">
    <property type="entry name" value="WHTH_GntR"/>
    <property type="match status" value="1"/>
</dbReference>
<protein>
    <submittedName>
        <fullName evidence="7">PLP-dependent aminotransferase family protein</fullName>
    </submittedName>
</protein>
<evidence type="ECO:0000313" key="7">
    <source>
        <dbReference type="EMBL" id="PVZ95284.1"/>
    </source>
</evidence>
<accession>A0A2V1HY11</accession>
<dbReference type="EMBL" id="QEOP01000001">
    <property type="protein sequence ID" value="PVZ95284.1"/>
    <property type="molecule type" value="Genomic_DNA"/>
</dbReference>
<organism evidence="7 8">
    <name type="scientific">Amnibacterium flavum</name>
    <dbReference type="NCBI Taxonomy" id="2173173"/>
    <lineage>
        <taxon>Bacteria</taxon>
        <taxon>Bacillati</taxon>
        <taxon>Actinomycetota</taxon>
        <taxon>Actinomycetes</taxon>
        <taxon>Micrococcales</taxon>
        <taxon>Microbacteriaceae</taxon>
        <taxon>Amnibacterium</taxon>
    </lineage>
</organism>
<keyword evidence="7" id="KW-0032">Aminotransferase</keyword>
<keyword evidence="4" id="KW-0238">DNA-binding</keyword>
<dbReference type="SUPFAM" id="SSF53383">
    <property type="entry name" value="PLP-dependent transferases"/>
    <property type="match status" value="1"/>
</dbReference>
<comment type="caution">
    <text evidence="7">The sequence shown here is derived from an EMBL/GenBank/DDBJ whole genome shotgun (WGS) entry which is preliminary data.</text>
</comment>
<dbReference type="Proteomes" id="UP000244893">
    <property type="component" value="Unassembled WGS sequence"/>
</dbReference>
<evidence type="ECO:0000313" key="8">
    <source>
        <dbReference type="Proteomes" id="UP000244893"/>
    </source>
</evidence>
<dbReference type="InterPro" id="IPR015421">
    <property type="entry name" value="PyrdxlP-dep_Trfase_major"/>
</dbReference>
<dbReference type="InterPro" id="IPR036390">
    <property type="entry name" value="WH_DNA-bd_sf"/>
</dbReference>
<evidence type="ECO:0000256" key="4">
    <source>
        <dbReference type="ARBA" id="ARBA00023125"/>
    </source>
</evidence>
<dbReference type="SMART" id="SM00345">
    <property type="entry name" value="HTH_GNTR"/>
    <property type="match status" value="1"/>
</dbReference>
<dbReference type="PROSITE" id="PS50949">
    <property type="entry name" value="HTH_GNTR"/>
    <property type="match status" value="1"/>
</dbReference>
<dbReference type="AlphaFoldDB" id="A0A2V1HY11"/>
<dbReference type="SUPFAM" id="SSF46785">
    <property type="entry name" value="Winged helix' DNA-binding domain"/>
    <property type="match status" value="1"/>
</dbReference>
<evidence type="ECO:0000259" key="6">
    <source>
        <dbReference type="PROSITE" id="PS50949"/>
    </source>
</evidence>
<dbReference type="PRINTS" id="PR00035">
    <property type="entry name" value="HTHGNTR"/>
</dbReference>
<dbReference type="Gene3D" id="3.90.1150.10">
    <property type="entry name" value="Aspartate Aminotransferase, domain 1"/>
    <property type="match status" value="1"/>
</dbReference>
<dbReference type="GO" id="GO:0008483">
    <property type="term" value="F:transaminase activity"/>
    <property type="evidence" value="ECO:0007669"/>
    <property type="project" value="UniProtKB-KW"/>
</dbReference>
<sequence length="478" mass="50748">MVRTVSPQQLADLLAGWRDGDGAGYAVLAARIRLLAIDGRIPAGSRLPSERELADRLGVSRTTIGAALDELRASGYVETRRGSGSIIRIPGTHAHRHGSLGPLGPRLDFTTASAGATPGFQWAAERAVSALPSVLGGPGYELIGLPQLREALAERYTARGLPTRPTQIMVTSGAQAAITLAARVLLGRGDRAVVESPGYPHAYEALRLAGARLIPLAVDATHGWKADEAVELIRGVAPKVAYLMPDFHNPTARTMPETTRERIARAARESGSTLLIDETTGELDIDRGRRAPFAAVVPAGTSVVTIGSASKTMWGGLRVGWLRASEDVIAELAIARPHGDLGTAVLDQLIVTELLADLDAILEHRRAEHLIARDALAAALAERLPSWRMPRVDGGLAAWVHFDRPVSSQLAIGARDRGLRIPAGPWFGLDGAYERFIRIPFGPGPEAVRNAVDILAEVWADVADAPVSSETSSLSAVV</sequence>
<keyword evidence="8" id="KW-1185">Reference proteome</keyword>
<dbReference type="RefSeq" id="WP_116755021.1">
    <property type="nucleotide sequence ID" value="NZ_JBHUEX010000001.1"/>
</dbReference>
<dbReference type="InterPro" id="IPR000524">
    <property type="entry name" value="Tscrpt_reg_HTH_GntR"/>
</dbReference>
<evidence type="ECO:0000256" key="5">
    <source>
        <dbReference type="ARBA" id="ARBA00023163"/>
    </source>
</evidence>
<comment type="similarity">
    <text evidence="1">In the C-terminal section; belongs to the class-I pyridoxal-phosphate-dependent aminotransferase family.</text>
</comment>
<dbReference type="CDD" id="cd00609">
    <property type="entry name" value="AAT_like"/>
    <property type="match status" value="1"/>
</dbReference>
<dbReference type="InterPro" id="IPR036388">
    <property type="entry name" value="WH-like_DNA-bd_sf"/>
</dbReference>
<gene>
    <name evidence="7" type="ORF">DDQ50_01805</name>
</gene>
<keyword evidence="3" id="KW-0805">Transcription regulation</keyword>
<evidence type="ECO:0000256" key="2">
    <source>
        <dbReference type="ARBA" id="ARBA00022898"/>
    </source>
</evidence>
<reference evidence="7 8" key="1">
    <citation type="submission" date="2018-05" db="EMBL/GenBank/DDBJ databases">
        <title>Amnibacterium sp. M8JJ-5, whole genome shotgun sequence.</title>
        <authorList>
            <person name="Tuo L."/>
        </authorList>
    </citation>
    <scope>NUCLEOTIDE SEQUENCE [LARGE SCALE GENOMIC DNA]</scope>
    <source>
        <strain evidence="7 8">M8JJ-5</strain>
    </source>
</reference>
<dbReference type="OrthoDB" id="199743at2"/>
<dbReference type="Pfam" id="PF00392">
    <property type="entry name" value="GntR"/>
    <property type="match status" value="1"/>
</dbReference>
<name>A0A2V1HY11_9MICO</name>
<evidence type="ECO:0000256" key="1">
    <source>
        <dbReference type="ARBA" id="ARBA00005384"/>
    </source>
</evidence>
<dbReference type="PANTHER" id="PTHR46577:SF1">
    <property type="entry name" value="HTH-TYPE TRANSCRIPTIONAL REGULATORY PROTEIN GABR"/>
    <property type="match status" value="1"/>
</dbReference>
<dbReference type="PANTHER" id="PTHR46577">
    <property type="entry name" value="HTH-TYPE TRANSCRIPTIONAL REGULATORY PROTEIN GABR"/>
    <property type="match status" value="1"/>
</dbReference>
<keyword evidence="7" id="KW-0808">Transferase</keyword>
<dbReference type="Gene3D" id="1.10.10.10">
    <property type="entry name" value="Winged helix-like DNA-binding domain superfamily/Winged helix DNA-binding domain"/>
    <property type="match status" value="1"/>
</dbReference>
<dbReference type="GO" id="GO:0003677">
    <property type="term" value="F:DNA binding"/>
    <property type="evidence" value="ECO:0007669"/>
    <property type="project" value="UniProtKB-KW"/>
</dbReference>
<dbReference type="GO" id="GO:0030170">
    <property type="term" value="F:pyridoxal phosphate binding"/>
    <property type="evidence" value="ECO:0007669"/>
    <property type="project" value="InterPro"/>
</dbReference>
<dbReference type="InterPro" id="IPR015424">
    <property type="entry name" value="PyrdxlP-dep_Trfase"/>
</dbReference>